<evidence type="ECO:0000313" key="1">
    <source>
        <dbReference type="EMBL" id="KAJ7349066.1"/>
    </source>
</evidence>
<keyword evidence="2" id="KW-1185">Reference proteome</keyword>
<name>A0AAD7A4V3_9AGAR</name>
<organism evidence="1 2">
    <name type="scientific">Mycena albidolilacea</name>
    <dbReference type="NCBI Taxonomy" id="1033008"/>
    <lineage>
        <taxon>Eukaryota</taxon>
        <taxon>Fungi</taxon>
        <taxon>Dikarya</taxon>
        <taxon>Basidiomycota</taxon>
        <taxon>Agaricomycotina</taxon>
        <taxon>Agaricomycetes</taxon>
        <taxon>Agaricomycetidae</taxon>
        <taxon>Agaricales</taxon>
        <taxon>Marasmiineae</taxon>
        <taxon>Mycenaceae</taxon>
        <taxon>Mycena</taxon>
    </lineage>
</organism>
<reference evidence="1" key="1">
    <citation type="submission" date="2023-03" db="EMBL/GenBank/DDBJ databases">
        <title>Massive genome expansion in bonnet fungi (Mycena s.s.) driven by repeated elements and novel gene families across ecological guilds.</title>
        <authorList>
            <consortium name="Lawrence Berkeley National Laboratory"/>
            <person name="Harder C.B."/>
            <person name="Miyauchi S."/>
            <person name="Viragh M."/>
            <person name="Kuo A."/>
            <person name="Thoen E."/>
            <person name="Andreopoulos B."/>
            <person name="Lu D."/>
            <person name="Skrede I."/>
            <person name="Drula E."/>
            <person name="Henrissat B."/>
            <person name="Morin E."/>
            <person name="Kohler A."/>
            <person name="Barry K."/>
            <person name="LaButti K."/>
            <person name="Morin E."/>
            <person name="Salamov A."/>
            <person name="Lipzen A."/>
            <person name="Mereny Z."/>
            <person name="Hegedus B."/>
            <person name="Baldrian P."/>
            <person name="Stursova M."/>
            <person name="Weitz H."/>
            <person name="Taylor A."/>
            <person name="Grigoriev I.V."/>
            <person name="Nagy L.G."/>
            <person name="Martin F."/>
            <person name="Kauserud H."/>
        </authorList>
    </citation>
    <scope>NUCLEOTIDE SEQUENCE</scope>
    <source>
        <strain evidence="1">CBHHK002</strain>
    </source>
</reference>
<evidence type="ECO:0000313" key="2">
    <source>
        <dbReference type="Proteomes" id="UP001218218"/>
    </source>
</evidence>
<accession>A0AAD7A4V3</accession>
<proteinExistence type="predicted"/>
<dbReference type="AlphaFoldDB" id="A0AAD7A4V3"/>
<comment type="caution">
    <text evidence="1">The sequence shown here is derived from an EMBL/GenBank/DDBJ whole genome shotgun (WGS) entry which is preliminary data.</text>
</comment>
<dbReference type="Proteomes" id="UP001218218">
    <property type="component" value="Unassembled WGS sequence"/>
</dbReference>
<protein>
    <submittedName>
        <fullName evidence="1">Uncharacterized protein</fullName>
    </submittedName>
</protein>
<gene>
    <name evidence="1" type="ORF">DFH08DRAFT_959262</name>
</gene>
<dbReference type="EMBL" id="JARIHO010000016">
    <property type="protein sequence ID" value="KAJ7349066.1"/>
    <property type="molecule type" value="Genomic_DNA"/>
</dbReference>
<sequence length="80" mass="9116">MDPLTITTTIMTLASFINELIEVGESIRSSIEKVNENRRQIRELTEDVVRVLYDLAKLTRGHEDTFRGPELLSALESLKV</sequence>